<sequence length="52" mass="5657">MGVVDSPMTGPIAFVPAPADVPTYVLLPIVDEPEAFMTVFSDGSYTRWRPES</sequence>
<name>A0A7G9W234_9CAUD</name>
<dbReference type="GeneID" id="77954823"/>
<dbReference type="EMBL" id="MT897906">
    <property type="protein sequence ID" value="QNO12697.1"/>
    <property type="molecule type" value="Genomic_DNA"/>
</dbReference>
<reference evidence="2" key="1">
    <citation type="submission" date="2020-08" db="EMBL/GenBank/DDBJ databases">
        <authorList>
            <person name="Hillin M.J."/>
            <person name="Beth T.W."/>
            <person name="Collman T.N."/>
            <person name="Davis R.E."/>
            <person name="Dobesh B.I."/>
            <person name="Johnson A.L."/>
            <person name="Lewis B.M."/>
            <person name="Suarez T.R."/>
            <person name="Villa E.C."/>
            <person name="Walker J.R."/>
            <person name="Labonte J.M."/>
            <person name="Butela K.A."/>
            <person name="Garlena R.A."/>
            <person name="Russell D.A."/>
            <person name="Pope W.H."/>
            <person name="Jacobs-Sera D."/>
            <person name="Hatfull G.F."/>
        </authorList>
    </citation>
    <scope>NUCLEOTIDE SEQUENCE [LARGE SCALE GENOMIC DNA]</scope>
</reference>
<evidence type="ECO:0000313" key="2">
    <source>
        <dbReference type="Proteomes" id="UP000516204"/>
    </source>
</evidence>
<evidence type="ECO:0000313" key="1">
    <source>
        <dbReference type="EMBL" id="QNO12697.1"/>
    </source>
</evidence>
<dbReference type="Proteomes" id="UP000516204">
    <property type="component" value="Segment"/>
</dbReference>
<dbReference type="KEGG" id="vg:77954823"/>
<proteinExistence type="predicted"/>
<gene>
    <name evidence="1" type="primary">36</name>
    <name evidence="1" type="ORF">SEA_TWEETY19_36</name>
</gene>
<dbReference type="RefSeq" id="YP_010678427.1">
    <property type="nucleotide sequence ID" value="NC_071035.1"/>
</dbReference>
<accession>A0A7G9W234</accession>
<protein>
    <submittedName>
        <fullName evidence="1">Uncharacterized protein</fullName>
    </submittedName>
</protein>
<organism evidence="1 2">
    <name type="scientific">Arthrobacter phage Tweety19</name>
    <dbReference type="NCBI Taxonomy" id="2768133"/>
    <lineage>
        <taxon>Viruses</taxon>
        <taxon>Duplodnaviria</taxon>
        <taxon>Heunggongvirae</taxon>
        <taxon>Uroviricota</taxon>
        <taxon>Caudoviricetes</taxon>
        <taxon>Casidaviridae</taxon>
        <taxon>Galvastonvirus</taxon>
        <taxon>Galvastonvirus tweety19</taxon>
    </lineage>
</organism>
<keyword evidence="2" id="KW-1185">Reference proteome</keyword>